<accession>A0AAN9AH09</accession>
<protein>
    <submittedName>
        <fullName evidence="1">Phosphatidylethanolamine-binding protein 1</fullName>
    </submittedName>
</protein>
<dbReference type="Gene3D" id="3.90.280.10">
    <property type="entry name" value="PEBP-like"/>
    <property type="match status" value="1"/>
</dbReference>
<dbReference type="InterPro" id="IPR008914">
    <property type="entry name" value="PEBP"/>
</dbReference>
<evidence type="ECO:0000313" key="1">
    <source>
        <dbReference type="EMBL" id="KAK7086684.1"/>
    </source>
</evidence>
<gene>
    <name evidence="1" type="primary">PEBP1</name>
    <name evidence="1" type="ORF">SK128_003257</name>
</gene>
<dbReference type="InterPro" id="IPR035810">
    <property type="entry name" value="PEBP_euk"/>
</dbReference>
<reference evidence="1 2" key="1">
    <citation type="submission" date="2023-11" db="EMBL/GenBank/DDBJ databases">
        <title>Halocaridina rubra genome assembly.</title>
        <authorList>
            <person name="Smith C."/>
        </authorList>
    </citation>
    <scope>NUCLEOTIDE SEQUENCE [LARGE SCALE GENOMIC DNA]</scope>
    <source>
        <strain evidence="1">EP-1</strain>
        <tissue evidence="1">Whole</tissue>
    </source>
</reference>
<dbReference type="SUPFAM" id="SSF49777">
    <property type="entry name" value="PEBP-like"/>
    <property type="match status" value="1"/>
</dbReference>
<dbReference type="EMBL" id="JAXCGZ010000106">
    <property type="protein sequence ID" value="KAK7086684.1"/>
    <property type="molecule type" value="Genomic_DNA"/>
</dbReference>
<dbReference type="PANTHER" id="PTHR11362">
    <property type="entry name" value="PHOSPHATIDYLETHANOLAMINE-BINDING PROTEIN"/>
    <property type="match status" value="1"/>
</dbReference>
<dbReference type="PANTHER" id="PTHR11362:SF82">
    <property type="entry name" value="PHOSPHATIDYLETHANOLAMINE-BINDING PROTEIN 4"/>
    <property type="match status" value="1"/>
</dbReference>
<dbReference type="InterPro" id="IPR036610">
    <property type="entry name" value="PEBP-like_sf"/>
</dbReference>
<comment type="caution">
    <text evidence="1">The sequence shown here is derived from an EMBL/GenBank/DDBJ whole genome shotgun (WGS) entry which is preliminary data.</text>
</comment>
<organism evidence="1 2">
    <name type="scientific">Halocaridina rubra</name>
    <name type="common">Hawaiian red shrimp</name>
    <dbReference type="NCBI Taxonomy" id="373956"/>
    <lineage>
        <taxon>Eukaryota</taxon>
        <taxon>Metazoa</taxon>
        <taxon>Ecdysozoa</taxon>
        <taxon>Arthropoda</taxon>
        <taxon>Crustacea</taxon>
        <taxon>Multicrustacea</taxon>
        <taxon>Malacostraca</taxon>
        <taxon>Eumalacostraca</taxon>
        <taxon>Eucarida</taxon>
        <taxon>Decapoda</taxon>
        <taxon>Pleocyemata</taxon>
        <taxon>Caridea</taxon>
        <taxon>Atyoidea</taxon>
        <taxon>Atyidae</taxon>
        <taxon>Halocaridina</taxon>
    </lineage>
</organism>
<keyword evidence="2" id="KW-1185">Reference proteome</keyword>
<evidence type="ECO:0000313" key="2">
    <source>
        <dbReference type="Proteomes" id="UP001381693"/>
    </source>
</evidence>
<dbReference type="Proteomes" id="UP001381693">
    <property type="component" value="Unassembled WGS sequence"/>
</dbReference>
<dbReference type="Pfam" id="PF01161">
    <property type="entry name" value="PBP"/>
    <property type="match status" value="1"/>
</dbReference>
<dbReference type="CDD" id="cd00866">
    <property type="entry name" value="PEBP_euk"/>
    <property type="match status" value="1"/>
</dbReference>
<sequence length="183" mass="20316">MSAALKDHEVVPDVVDSAPPHALTVKYGSLEICDGNVITPTHVFEEPTEITWPTEPNALYTLCMTDPDAPSRKDPKSREFLHWLLVNIPGCDLVKGEALAEYVGSGPPKGTGLHRYVFLAYKQPGPVTCDEPKMPNNSPDNRRKFSIRNFAAKYGMTLIGANFYLAEYDETSLKVHRQMGLIL</sequence>
<name>A0AAN9AH09_HALRR</name>
<proteinExistence type="predicted"/>
<dbReference type="AlphaFoldDB" id="A0AAN9AH09"/>